<dbReference type="AlphaFoldDB" id="A0A485M139"/>
<sequence>MFDRNDQVVGVVFGILSGSENGREKTSGVAIPIREVLELSRVISNGQ</sequence>
<evidence type="ECO:0000313" key="1">
    <source>
        <dbReference type="EMBL" id="VFU15601.1"/>
    </source>
</evidence>
<protein>
    <submittedName>
        <fullName evidence="1">Uncharacterized protein</fullName>
    </submittedName>
</protein>
<dbReference type="Gene3D" id="2.40.10.10">
    <property type="entry name" value="Trypsin-like serine proteases"/>
    <property type="match status" value="1"/>
</dbReference>
<dbReference type="InterPro" id="IPR043504">
    <property type="entry name" value="Peptidase_S1_PA_chymotrypsin"/>
</dbReference>
<organism evidence="1">
    <name type="scientific">anaerobic digester metagenome</name>
    <dbReference type="NCBI Taxonomy" id="1263854"/>
    <lineage>
        <taxon>unclassified sequences</taxon>
        <taxon>metagenomes</taxon>
        <taxon>ecological metagenomes</taxon>
    </lineage>
</organism>
<accession>A0A485M139</accession>
<reference evidence="1" key="1">
    <citation type="submission" date="2019-03" db="EMBL/GenBank/DDBJ databases">
        <authorList>
            <person name="Hao L."/>
        </authorList>
    </citation>
    <scope>NUCLEOTIDE SEQUENCE</scope>
</reference>
<dbReference type="EMBL" id="CAADRN010000228">
    <property type="protein sequence ID" value="VFU15601.1"/>
    <property type="molecule type" value="Genomic_DNA"/>
</dbReference>
<proteinExistence type="predicted"/>
<name>A0A485M139_9ZZZZ</name>
<gene>
    <name evidence="1" type="ORF">SCFA_3030006</name>
</gene>